<evidence type="ECO:0000313" key="9">
    <source>
        <dbReference type="Proteomes" id="UP000192596"/>
    </source>
</evidence>
<dbReference type="PANTHER" id="PTHR11266">
    <property type="entry name" value="PEROXISOMAL MEMBRANE PROTEIN 2, PXMP2 MPV17"/>
    <property type="match status" value="1"/>
</dbReference>
<keyword evidence="5" id="KW-0472">Membrane</keyword>
<evidence type="ECO:0000256" key="4">
    <source>
        <dbReference type="ARBA" id="ARBA00022989"/>
    </source>
</evidence>
<evidence type="ECO:0000313" key="8">
    <source>
        <dbReference type="EMBL" id="OQN99753.1"/>
    </source>
</evidence>
<comment type="subcellular location">
    <subcellularLocation>
        <location evidence="1">Membrane</location>
        <topology evidence="1">Multi-pass membrane protein</topology>
    </subcellularLocation>
</comment>
<comment type="caution">
    <text evidence="8">The sequence shown here is derived from an EMBL/GenBank/DDBJ whole genome shotgun (WGS) entry which is preliminary data.</text>
</comment>
<evidence type="ECO:0000256" key="5">
    <source>
        <dbReference type="ARBA" id="ARBA00023136"/>
    </source>
</evidence>
<protein>
    <recommendedName>
        <fullName evidence="10">Protein SYM1</fullName>
    </recommendedName>
</protein>
<sequence length="276" mass="30824">MSTSVFTTHRALRNLHATVHRNISRQLRRHESTKPPSAPKPATPARNISTTSTTPGPKTWTIPGPAWSWIEPLMPPFRAYGRMQQRSPLLTQFESSLTIYFLGDLSAQAVFSSGFKEGSYEPARGLRALLIGGLSSIPSYKWFMFLGTHFNYSSHLASLAVKILINQTFFTPIFNTYFFGMQSLLSGSTLQEAKERVIETVPVSWRNSWKVWPAVTAFSFTFVPPQYRNVFAGGIAVGWQTYLSWLNKNAEGKGQKTVEVKGAGRGKVTVKKGQKT</sequence>
<evidence type="ECO:0000256" key="7">
    <source>
        <dbReference type="SAM" id="MobiDB-lite"/>
    </source>
</evidence>
<dbReference type="OrthoDB" id="430207at2759"/>
<gene>
    <name evidence="8" type="ORF">B0A48_14523</name>
</gene>
<evidence type="ECO:0000256" key="1">
    <source>
        <dbReference type="ARBA" id="ARBA00004141"/>
    </source>
</evidence>
<dbReference type="AlphaFoldDB" id="A0A1V8SL00"/>
<dbReference type="PANTHER" id="PTHR11266:SF113">
    <property type="entry name" value="MEMBRANE PROTEIN, MPV17_PMP22 FAMILY, PUTATIVE (AFU_ORTHOLOGUE AFUA_1G13840)-RELATED"/>
    <property type="match status" value="1"/>
</dbReference>
<dbReference type="Pfam" id="PF04117">
    <property type="entry name" value="Mpv17_PMP22"/>
    <property type="match status" value="1"/>
</dbReference>
<dbReference type="InParanoid" id="A0A1V8SL00"/>
<keyword evidence="3" id="KW-0812">Transmembrane</keyword>
<dbReference type="GO" id="GO:0016020">
    <property type="term" value="C:membrane"/>
    <property type="evidence" value="ECO:0007669"/>
    <property type="project" value="UniProtKB-SubCell"/>
</dbReference>
<dbReference type="STRING" id="1507870.A0A1V8SL00"/>
<dbReference type="EMBL" id="NAJO01000038">
    <property type="protein sequence ID" value="OQN99753.1"/>
    <property type="molecule type" value="Genomic_DNA"/>
</dbReference>
<evidence type="ECO:0008006" key="10">
    <source>
        <dbReference type="Google" id="ProtNLM"/>
    </source>
</evidence>
<proteinExistence type="inferred from homology"/>
<accession>A0A1V8SL00</accession>
<dbReference type="Proteomes" id="UP000192596">
    <property type="component" value="Unassembled WGS sequence"/>
</dbReference>
<feature type="region of interest" description="Disordered" evidence="7">
    <location>
        <begin position="21"/>
        <end position="59"/>
    </location>
</feature>
<organism evidence="8 9">
    <name type="scientific">Cryoendolithus antarcticus</name>
    <dbReference type="NCBI Taxonomy" id="1507870"/>
    <lineage>
        <taxon>Eukaryota</taxon>
        <taxon>Fungi</taxon>
        <taxon>Dikarya</taxon>
        <taxon>Ascomycota</taxon>
        <taxon>Pezizomycotina</taxon>
        <taxon>Dothideomycetes</taxon>
        <taxon>Dothideomycetidae</taxon>
        <taxon>Cladosporiales</taxon>
        <taxon>Cladosporiaceae</taxon>
        <taxon>Cryoendolithus</taxon>
    </lineage>
</organism>
<evidence type="ECO:0000256" key="3">
    <source>
        <dbReference type="ARBA" id="ARBA00022692"/>
    </source>
</evidence>
<dbReference type="InterPro" id="IPR007248">
    <property type="entry name" value="Mpv17_PMP22"/>
</dbReference>
<dbReference type="GO" id="GO:0005739">
    <property type="term" value="C:mitochondrion"/>
    <property type="evidence" value="ECO:0007669"/>
    <property type="project" value="TreeGrafter"/>
</dbReference>
<keyword evidence="9" id="KW-1185">Reference proteome</keyword>
<keyword evidence="4" id="KW-1133">Transmembrane helix</keyword>
<comment type="similarity">
    <text evidence="2 6">Belongs to the peroxisomal membrane protein PXMP2/4 family.</text>
</comment>
<evidence type="ECO:0000256" key="2">
    <source>
        <dbReference type="ARBA" id="ARBA00006824"/>
    </source>
</evidence>
<reference evidence="9" key="1">
    <citation type="submission" date="2017-03" db="EMBL/GenBank/DDBJ databases">
        <title>Genomes of endolithic fungi from Antarctica.</title>
        <authorList>
            <person name="Coleine C."/>
            <person name="Masonjones S."/>
            <person name="Stajich J.E."/>
        </authorList>
    </citation>
    <scope>NUCLEOTIDE SEQUENCE [LARGE SCALE GENOMIC DNA]</scope>
    <source>
        <strain evidence="9">CCFEE 5527</strain>
    </source>
</reference>
<evidence type="ECO:0000256" key="6">
    <source>
        <dbReference type="RuleBase" id="RU363053"/>
    </source>
</evidence>
<name>A0A1V8SL00_9PEZI</name>
<feature type="compositionally biased region" description="Low complexity" evidence="7">
    <location>
        <begin position="43"/>
        <end position="59"/>
    </location>
</feature>